<name>A0A017HS05_9RHOB</name>
<comment type="caution">
    <text evidence="6">The sequence shown here is derived from an EMBL/GenBank/DDBJ whole genome shotgun (WGS) entry which is preliminary data.</text>
</comment>
<feature type="modified residue" description="4-aspartylphosphate" evidence="4">
    <location>
        <position position="62"/>
    </location>
</feature>
<dbReference type="InterPro" id="IPR011006">
    <property type="entry name" value="CheY-like_superfamily"/>
</dbReference>
<reference evidence="6 7" key="1">
    <citation type="submission" date="2013-02" db="EMBL/GenBank/DDBJ databases">
        <authorList>
            <person name="Fiebig A."/>
            <person name="Goeker M."/>
            <person name="Klenk H.-P.P."/>
        </authorList>
    </citation>
    <scope>NUCLEOTIDE SEQUENCE [LARGE SCALE GENOMIC DNA]</scope>
    <source>
        <strain evidence="6 7">DSM 19309</strain>
    </source>
</reference>
<dbReference type="GO" id="GO:0006355">
    <property type="term" value="P:regulation of DNA-templated transcription"/>
    <property type="evidence" value="ECO:0007669"/>
    <property type="project" value="TreeGrafter"/>
</dbReference>
<dbReference type="OrthoDB" id="582170at2"/>
<dbReference type="STRING" id="442562.Rumeso_01465"/>
<evidence type="ECO:0000313" key="6">
    <source>
        <dbReference type="EMBL" id="EYD76943.1"/>
    </source>
</evidence>
<dbReference type="InterPro" id="IPR039420">
    <property type="entry name" value="WalR-like"/>
</dbReference>
<dbReference type="InterPro" id="IPR001789">
    <property type="entry name" value="Sig_transdc_resp-reg_receiver"/>
</dbReference>
<keyword evidence="2" id="KW-0902">Two-component regulatory system</keyword>
<evidence type="ECO:0000256" key="3">
    <source>
        <dbReference type="ARBA" id="ARBA00023125"/>
    </source>
</evidence>
<dbReference type="Gene3D" id="3.40.50.2300">
    <property type="match status" value="1"/>
</dbReference>
<dbReference type="GO" id="GO:0000156">
    <property type="term" value="F:phosphorelay response regulator activity"/>
    <property type="evidence" value="ECO:0007669"/>
    <property type="project" value="TreeGrafter"/>
</dbReference>
<keyword evidence="3" id="KW-0238">DNA-binding</keyword>
<dbReference type="PANTHER" id="PTHR48111">
    <property type="entry name" value="REGULATOR OF RPOS"/>
    <property type="match status" value="1"/>
</dbReference>
<dbReference type="GO" id="GO:0000976">
    <property type="term" value="F:transcription cis-regulatory region binding"/>
    <property type="evidence" value="ECO:0007669"/>
    <property type="project" value="TreeGrafter"/>
</dbReference>
<dbReference type="HOGENOM" id="CLU_000445_69_11_5"/>
<dbReference type="PANTHER" id="PTHR48111:SF40">
    <property type="entry name" value="PHOSPHATE REGULON TRANSCRIPTIONAL REGULATORY PROTEIN PHOB"/>
    <property type="match status" value="1"/>
</dbReference>
<evidence type="ECO:0000256" key="1">
    <source>
        <dbReference type="ARBA" id="ARBA00022553"/>
    </source>
</evidence>
<evidence type="ECO:0000313" key="7">
    <source>
        <dbReference type="Proteomes" id="UP000019666"/>
    </source>
</evidence>
<accession>A0A017HS05</accession>
<dbReference type="EMBL" id="AOSK01000039">
    <property type="protein sequence ID" value="EYD76943.1"/>
    <property type="molecule type" value="Genomic_DNA"/>
</dbReference>
<dbReference type="PROSITE" id="PS50110">
    <property type="entry name" value="RESPONSE_REGULATORY"/>
    <property type="match status" value="1"/>
</dbReference>
<dbReference type="GO" id="GO:0005829">
    <property type="term" value="C:cytosol"/>
    <property type="evidence" value="ECO:0007669"/>
    <property type="project" value="TreeGrafter"/>
</dbReference>
<dbReference type="Proteomes" id="UP000019666">
    <property type="component" value="Unassembled WGS sequence"/>
</dbReference>
<keyword evidence="1 4" id="KW-0597">Phosphoprotein</keyword>
<organism evidence="6 7">
    <name type="scientific">Rubellimicrobium mesophilum DSM 19309</name>
    <dbReference type="NCBI Taxonomy" id="442562"/>
    <lineage>
        <taxon>Bacteria</taxon>
        <taxon>Pseudomonadati</taxon>
        <taxon>Pseudomonadota</taxon>
        <taxon>Alphaproteobacteria</taxon>
        <taxon>Rhodobacterales</taxon>
        <taxon>Roseobacteraceae</taxon>
        <taxon>Rubellimicrobium</taxon>
    </lineage>
</organism>
<evidence type="ECO:0000256" key="2">
    <source>
        <dbReference type="ARBA" id="ARBA00023012"/>
    </source>
</evidence>
<proteinExistence type="predicted"/>
<dbReference type="RefSeq" id="WP_037278750.1">
    <property type="nucleotide sequence ID" value="NZ_KK088557.1"/>
</dbReference>
<sequence>MSRRDGLGGRVILVVEDDWLIAEDIAVAIRREGARVVGPAASSDDALRLIEDEPGIDLAVLDVALAHDGGLEVADALEARGVPFVFATGYDRAILPLRFQGAPHWEKPFDADALARFLTAPARPGAEHPA</sequence>
<keyword evidence="7" id="KW-1185">Reference proteome</keyword>
<dbReference type="SUPFAM" id="SSF52172">
    <property type="entry name" value="CheY-like"/>
    <property type="match status" value="1"/>
</dbReference>
<dbReference type="AlphaFoldDB" id="A0A017HS05"/>
<protein>
    <submittedName>
        <fullName evidence="6">Putative two-component response regulator protein</fullName>
    </submittedName>
</protein>
<dbReference type="SMART" id="SM00448">
    <property type="entry name" value="REC"/>
    <property type="match status" value="1"/>
</dbReference>
<feature type="domain" description="Response regulatory" evidence="5">
    <location>
        <begin position="11"/>
        <end position="122"/>
    </location>
</feature>
<gene>
    <name evidence="6" type="ORF">Rumeso_01465</name>
</gene>
<evidence type="ECO:0000259" key="5">
    <source>
        <dbReference type="PROSITE" id="PS50110"/>
    </source>
</evidence>
<dbReference type="GO" id="GO:0032993">
    <property type="term" value="C:protein-DNA complex"/>
    <property type="evidence" value="ECO:0007669"/>
    <property type="project" value="TreeGrafter"/>
</dbReference>
<dbReference type="Pfam" id="PF00072">
    <property type="entry name" value="Response_reg"/>
    <property type="match status" value="1"/>
</dbReference>
<evidence type="ECO:0000256" key="4">
    <source>
        <dbReference type="PROSITE-ProRule" id="PRU00169"/>
    </source>
</evidence>